<dbReference type="Proteomes" id="UP000706333">
    <property type="component" value="Unassembled WGS sequence"/>
</dbReference>
<comment type="caution">
    <text evidence="3">The sequence shown here is derived from an EMBL/GenBank/DDBJ whole genome shotgun (WGS) entry which is preliminary data.</text>
</comment>
<feature type="region of interest" description="Disordered" evidence="1">
    <location>
        <begin position="553"/>
        <end position="578"/>
    </location>
</feature>
<dbReference type="EMBL" id="NHSD01000330">
    <property type="protein sequence ID" value="MBK5928894.1"/>
    <property type="molecule type" value="Genomic_DNA"/>
</dbReference>
<evidence type="ECO:0000256" key="2">
    <source>
        <dbReference type="SAM" id="Phobius"/>
    </source>
</evidence>
<dbReference type="RefSeq" id="WP_201158657.1">
    <property type="nucleotide sequence ID" value="NZ_NHSD01000330.1"/>
</dbReference>
<reference evidence="3" key="1">
    <citation type="submission" date="2017-05" db="EMBL/GenBank/DDBJ databases">
        <authorList>
            <person name="Imhoff J.F."/>
            <person name="Rahn T."/>
            <person name="Kuenzel S."/>
            <person name="Neulinger S.C."/>
        </authorList>
    </citation>
    <scope>NUCLEOTIDE SEQUENCE</scope>
    <source>
        <strain evidence="3">LMG 28126</strain>
    </source>
</reference>
<keyword evidence="4" id="KW-1185">Reference proteome</keyword>
<name>A0A934TML3_9RHOB</name>
<feature type="transmembrane region" description="Helical" evidence="2">
    <location>
        <begin position="7"/>
        <end position="27"/>
    </location>
</feature>
<feature type="transmembrane region" description="Helical" evidence="2">
    <location>
        <begin position="103"/>
        <end position="122"/>
    </location>
</feature>
<dbReference type="SUPFAM" id="SSF53649">
    <property type="entry name" value="Alkaline phosphatase-like"/>
    <property type="match status" value="1"/>
</dbReference>
<keyword evidence="2" id="KW-1133">Transmembrane helix</keyword>
<keyword evidence="2" id="KW-0812">Transmembrane</keyword>
<evidence type="ECO:0000313" key="3">
    <source>
        <dbReference type="EMBL" id="MBK5928894.1"/>
    </source>
</evidence>
<dbReference type="Gene3D" id="3.40.720.10">
    <property type="entry name" value="Alkaline Phosphatase, subunit A"/>
    <property type="match status" value="1"/>
</dbReference>
<dbReference type="InterPro" id="IPR017850">
    <property type="entry name" value="Alkaline_phosphatase_core_sf"/>
</dbReference>
<gene>
    <name evidence="3" type="ORF">CCR87_16390</name>
</gene>
<feature type="transmembrane region" description="Helical" evidence="2">
    <location>
        <begin position="68"/>
        <end position="91"/>
    </location>
</feature>
<protein>
    <submittedName>
        <fullName evidence="3">Sulfatase</fullName>
    </submittedName>
</protein>
<reference evidence="3" key="2">
    <citation type="journal article" date="2020" name="Microorganisms">
        <title>Osmotic Adaptation and Compatible Solute Biosynthesis of Phototrophic Bacteria as Revealed from Genome Analyses.</title>
        <authorList>
            <person name="Imhoff J.F."/>
            <person name="Rahn T."/>
            <person name="Kunzel S."/>
            <person name="Keller A."/>
            <person name="Neulinger S.C."/>
        </authorList>
    </citation>
    <scope>NUCLEOTIDE SEQUENCE</scope>
    <source>
        <strain evidence="3">LMG 28126</strain>
    </source>
</reference>
<feature type="transmembrane region" description="Helical" evidence="2">
    <location>
        <begin position="129"/>
        <end position="148"/>
    </location>
</feature>
<sequence length="578" mass="61893">MTGRRAALGAWGRAALAAGVLWLVLIQPNHPAAMTWGAFAMFPLELPVIVLGMIALPGRGWLSRIVRAALVATLLVLVVAKLADFATFVAFNRAFNILVDAPLIAAAWNLGSGSIGVAAAGMSVVAAGLALLGLAVALWWALGVWVGMVSGPGLRRAAVVALVPAAVLAVAEGGQAMRAWALPFDPPGAAFTARVGVERAIFYTAALRDLEEFRRRAAEDPFAGSSAGSSAGLGGLLDRIGDTDVLIVYVESYGRSSFLNPLYAGTHPVTLARIESRLAERGLAMRSAFLTAPMVGGQSWLSHGTIATGLWIDNQRRNAAMLASPRRTLFHFARDAGFDTAAVMPAITMDWPEAAFFGFDTILAADDLGYRGEAFNWVTMPDQFTLLAMDRALRQGRPGVDRAPLFAQVALISSHAPWTPVPELLDWDAIGDGTEFNAMARAGDPPEVVWRDHDRVREQFRRAVDYTLQVIGSYAERHAAAPPLMVVIGDHEPAPFVSQVAGFDVPVHLIGPPDLVERAAQWGWQPGLVPGPDAPVWRMDAFRDRFLEAFSTGPRSDPPGAGIEEAALRPAFPWERLP</sequence>
<feature type="transmembrane region" description="Helical" evidence="2">
    <location>
        <begin position="33"/>
        <end position="56"/>
    </location>
</feature>
<keyword evidence="2" id="KW-0472">Membrane</keyword>
<organism evidence="3 4">
    <name type="scientific">Rhodobaculum claviforme</name>
    <dbReference type="NCBI Taxonomy" id="1549854"/>
    <lineage>
        <taxon>Bacteria</taxon>
        <taxon>Pseudomonadati</taxon>
        <taxon>Pseudomonadota</taxon>
        <taxon>Alphaproteobacteria</taxon>
        <taxon>Rhodobacterales</taxon>
        <taxon>Paracoccaceae</taxon>
        <taxon>Rhodobaculum</taxon>
    </lineage>
</organism>
<proteinExistence type="predicted"/>
<dbReference type="AlphaFoldDB" id="A0A934TML3"/>
<evidence type="ECO:0000313" key="4">
    <source>
        <dbReference type="Proteomes" id="UP000706333"/>
    </source>
</evidence>
<evidence type="ECO:0000256" key="1">
    <source>
        <dbReference type="SAM" id="MobiDB-lite"/>
    </source>
</evidence>
<accession>A0A934TML3</accession>